<evidence type="ECO:0000256" key="2">
    <source>
        <dbReference type="ARBA" id="ARBA00009799"/>
    </source>
</evidence>
<dbReference type="InterPro" id="IPR013815">
    <property type="entry name" value="ATP_grasp_subdomain_1"/>
</dbReference>
<dbReference type="RefSeq" id="WP_249329533.1">
    <property type="nucleotide sequence ID" value="NZ_CP060635.1"/>
</dbReference>
<dbReference type="GO" id="GO:0006526">
    <property type="term" value="P:L-arginine biosynthetic process"/>
    <property type="evidence" value="ECO:0007669"/>
    <property type="project" value="UniProtKB-KW"/>
</dbReference>
<dbReference type="Pfam" id="PF02142">
    <property type="entry name" value="MGS"/>
    <property type="match status" value="1"/>
</dbReference>
<evidence type="ECO:0000256" key="5">
    <source>
        <dbReference type="ARBA" id="ARBA00022605"/>
    </source>
</evidence>
<dbReference type="GO" id="GO:0046872">
    <property type="term" value="F:metal ion binding"/>
    <property type="evidence" value="ECO:0007669"/>
    <property type="project" value="UniProtKB-KW"/>
</dbReference>
<dbReference type="InterPro" id="IPR036914">
    <property type="entry name" value="MGS-like_dom_sf"/>
</dbReference>
<comment type="similarity">
    <text evidence="2">Belongs to the CarB family.</text>
</comment>
<evidence type="ECO:0000256" key="9">
    <source>
        <dbReference type="ARBA" id="ARBA00022840"/>
    </source>
</evidence>
<dbReference type="UniPathway" id="UPA00070">
    <property type="reaction ID" value="UER00115"/>
</dbReference>
<evidence type="ECO:0000256" key="15">
    <source>
        <dbReference type="PROSITE-ProRule" id="PRU00409"/>
    </source>
</evidence>
<dbReference type="Gene3D" id="3.30.470.20">
    <property type="entry name" value="ATP-grasp fold, B domain"/>
    <property type="match status" value="2"/>
</dbReference>
<evidence type="ECO:0000256" key="3">
    <source>
        <dbReference type="ARBA" id="ARBA00022571"/>
    </source>
</evidence>
<keyword evidence="9 15" id="KW-0067">ATP-binding</keyword>
<dbReference type="GO" id="GO:0006541">
    <property type="term" value="P:glutamine metabolic process"/>
    <property type="evidence" value="ECO:0007669"/>
    <property type="project" value="TreeGrafter"/>
</dbReference>
<feature type="domain" description="MGS-like" evidence="17">
    <location>
        <begin position="933"/>
        <end position="1074"/>
    </location>
</feature>
<dbReference type="Gene3D" id="3.40.50.20">
    <property type="match status" value="2"/>
</dbReference>
<evidence type="ECO:0000256" key="10">
    <source>
        <dbReference type="ARBA" id="ARBA00022842"/>
    </source>
</evidence>
<dbReference type="PROSITE" id="PS50975">
    <property type="entry name" value="ATP_GRASP"/>
    <property type="match status" value="2"/>
</dbReference>
<accession>A0A7G9GGW1</accession>
<dbReference type="GO" id="GO:0005737">
    <property type="term" value="C:cytoplasm"/>
    <property type="evidence" value="ECO:0007669"/>
    <property type="project" value="TreeGrafter"/>
</dbReference>
<dbReference type="Pfam" id="PF02787">
    <property type="entry name" value="CPSase_L_D3"/>
    <property type="match status" value="1"/>
</dbReference>
<keyword evidence="8 15" id="KW-0547">Nucleotide-binding</keyword>
<dbReference type="InterPro" id="IPR006275">
    <property type="entry name" value="CPSase_lsu"/>
</dbReference>
<dbReference type="SMART" id="SM01096">
    <property type="entry name" value="CPSase_L_D3"/>
    <property type="match status" value="1"/>
</dbReference>
<evidence type="ECO:0000313" key="18">
    <source>
        <dbReference type="EMBL" id="QNM10043.1"/>
    </source>
</evidence>
<dbReference type="FunFam" id="3.40.50.20:FF:000001">
    <property type="entry name" value="Carbamoyl-phosphate synthase large chain"/>
    <property type="match status" value="1"/>
</dbReference>
<evidence type="ECO:0000256" key="1">
    <source>
        <dbReference type="ARBA" id="ARBA00005077"/>
    </source>
</evidence>
<dbReference type="NCBIfam" id="TIGR01369">
    <property type="entry name" value="CPSaseII_lrg"/>
    <property type="match status" value="1"/>
</dbReference>
<evidence type="ECO:0000256" key="14">
    <source>
        <dbReference type="ARBA" id="ARBA00048816"/>
    </source>
</evidence>
<keyword evidence="19" id="KW-1185">Reference proteome</keyword>
<gene>
    <name evidence="18" type="primary">carB</name>
    <name evidence="18" type="ORF">H9Q79_07165</name>
</gene>
<dbReference type="PANTHER" id="PTHR11405">
    <property type="entry name" value="CARBAMOYLTRANSFERASE FAMILY MEMBER"/>
    <property type="match status" value="1"/>
</dbReference>
<dbReference type="FunFam" id="3.40.50.20:FF:000003">
    <property type="entry name" value="Carbamoyl-phosphate synthase large chain"/>
    <property type="match status" value="1"/>
</dbReference>
<dbReference type="PROSITE" id="PS51855">
    <property type="entry name" value="MGS"/>
    <property type="match status" value="1"/>
</dbReference>
<dbReference type="SMART" id="SM00851">
    <property type="entry name" value="MGS"/>
    <property type="match status" value="1"/>
</dbReference>
<evidence type="ECO:0000256" key="12">
    <source>
        <dbReference type="ARBA" id="ARBA00023211"/>
    </source>
</evidence>
<keyword evidence="10" id="KW-0460">Magnesium</keyword>
<dbReference type="GO" id="GO:0005524">
    <property type="term" value="F:ATP binding"/>
    <property type="evidence" value="ECO:0007669"/>
    <property type="project" value="UniProtKB-UniRule"/>
</dbReference>
<dbReference type="InterPro" id="IPR016185">
    <property type="entry name" value="PreATP-grasp_dom_sf"/>
</dbReference>
<dbReference type="InterPro" id="IPR011607">
    <property type="entry name" value="MGS-like_dom"/>
</dbReference>
<dbReference type="InterPro" id="IPR033937">
    <property type="entry name" value="MGS_CPS_CarB"/>
</dbReference>
<feature type="domain" description="ATP-grasp" evidence="16">
    <location>
        <begin position="672"/>
        <end position="863"/>
    </location>
</feature>
<keyword evidence="12" id="KW-0464">Manganese</keyword>
<comment type="catalytic activity">
    <reaction evidence="13">
        <text>hydrogencarbonate + NH4(+) + 2 ATP = carbamoyl phosphate + 2 ADP + phosphate + 2 H(+)</text>
        <dbReference type="Rhea" id="RHEA:18029"/>
        <dbReference type="ChEBI" id="CHEBI:15378"/>
        <dbReference type="ChEBI" id="CHEBI:17544"/>
        <dbReference type="ChEBI" id="CHEBI:28938"/>
        <dbReference type="ChEBI" id="CHEBI:30616"/>
        <dbReference type="ChEBI" id="CHEBI:43474"/>
        <dbReference type="ChEBI" id="CHEBI:58228"/>
        <dbReference type="ChEBI" id="CHEBI:456216"/>
        <dbReference type="EC" id="6.3.4.16"/>
    </reaction>
</comment>
<keyword evidence="3" id="KW-0055">Arginine biosynthesis</keyword>
<reference evidence="18 19" key="1">
    <citation type="submission" date="2020-08" db="EMBL/GenBank/DDBJ databases">
        <authorList>
            <person name="Liu C."/>
            <person name="Sun Q."/>
        </authorList>
    </citation>
    <scope>NUCLEOTIDE SEQUENCE [LARGE SCALE GENOMIC DNA]</scope>
    <source>
        <strain evidence="18 19">NSJ-29</strain>
    </source>
</reference>
<evidence type="ECO:0000256" key="6">
    <source>
        <dbReference type="ARBA" id="ARBA00022723"/>
    </source>
</evidence>
<dbReference type="Proteomes" id="UP000515860">
    <property type="component" value="Chromosome"/>
</dbReference>
<dbReference type="SUPFAM" id="SSF56059">
    <property type="entry name" value="Glutathione synthetase ATP-binding domain-like"/>
    <property type="match status" value="2"/>
</dbReference>
<dbReference type="SUPFAM" id="SSF52335">
    <property type="entry name" value="Methylglyoxal synthase-like"/>
    <property type="match status" value="1"/>
</dbReference>
<dbReference type="AlphaFoldDB" id="A0A7G9GGW1"/>
<dbReference type="Gene3D" id="3.30.1490.20">
    <property type="entry name" value="ATP-grasp fold, A domain"/>
    <property type="match status" value="2"/>
</dbReference>
<dbReference type="PANTHER" id="PTHR11405:SF53">
    <property type="entry name" value="CARBAMOYL-PHOSPHATE SYNTHASE [AMMONIA], MITOCHONDRIAL"/>
    <property type="match status" value="1"/>
</dbReference>
<dbReference type="Gene3D" id="1.10.1030.10">
    <property type="entry name" value="Carbamoyl-phosphate synthetase, large subunit oligomerisation domain"/>
    <property type="match status" value="1"/>
</dbReference>
<keyword evidence="6" id="KW-0479">Metal-binding</keyword>
<comment type="catalytic activity">
    <reaction evidence="14">
        <text>hydrogencarbonate + L-glutamine + 2 ATP + H2O = carbamoyl phosphate + L-glutamate + 2 ADP + phosphate + 2 H(+)</text>
        <dbReference type="Rhea" id="RHEA:18633"/>
        <dbReference type="ChEBI" id="CHEBI:15377"/>
        <dbReference type="ChEBI" id="CHEBI:15378"/>
        <dbReference type="ChEBI" id="CHEBI:17544"/>
        <dbReference type="ChEBI" id="CHEBI:29985"/>
        <dbReference type="ChEBI" id="CHEBI:30616"/>
        <dbReference type="ChEBI" id="CHEBI:43474"/>
        <dbReference type="ChEBI" id="CHEBI:58228"/>
        <dbReference type="ChEBI" id="CHEBI:58359"/>
        <dbReference type="ChEBI" id="CHEBI:456216"/>
        <dbReference type="EC" id="6.3.5.5"/>
    </reaction>
</comment>
<dbReference type="PRINTS" id="PR00098">
    <property type="entry name" value="CPSASE"/>
</dbReference>
<dbReference type="NCBIfam" id="NF003671">
    <property type="entry name" value="PRK05294.1"/>
    <property type="match status" value="1"/>
</dbReference>
<dbReference type="Pfam" id="PF25596">
    <property type="entry name" value="CPSase_L_D1"/>
    <property type="match status" value="2"/>
</dbReference>
<sequence length="1075" mass="118308">MPKRTDIHKVLIIGSGPIVIGQACEFDYSGTQACKALRRLGYEIVLVNSNPATIMTDPETADVTYIEPLNVERLEQIIQKERPDALLPNLGGQSGLNLCAELNKAGILDKYGVKVIGVQVDAIERGEDRIEFKKTMNELGIEMARSEVAYSIDEALSIADQLGYPVVLRPAYTMGGAGGGLVYNKEELKTVCARGLQASLVGQVLVEESILGWEELELEVVRDADNNMITVCFIENIDPLGVHTGDSFCAAPMLTISEECQKRIQEQAYKIVESVQVIGGTNVQFAHDPVSDRIIVIEINPRTSRSSALASKATGFPIALVSAMLATGLTLKDIPCGKYGTLDKYVPDGDYVVIKFARWAFEKFKGVEDRLGTQMRAVGEVMSIGKTYKEAFQKAIRSLETGRYGLGHARDFDTMTKDQLLQLLITPSSERHFIMYEALRKGATIDEIFEITRVKKYFIEQMKELVAEEEELLRHKGGLPADEQIISAKKDGFSDKYLSQLLAIPEDEVRDRRLALGLEEAWEGIHVSGTEDSAYYYSTYNAPDQNPVSNDKPKIMILGGGPNRIGQGIEFDYCCVHASLALKNLGFETIIVNCNPETVSTDYDTSDKLYFEPLTLEDVLSIYKKEKPLGVIAQFGGQTPLNLASDLEKNGVKILGTSPSVIDLAEDRDLFRAMMEKLGIPMPESGMATTVEEAIEIAGKIGYPVMVRPSYVLGGRGMEVVYDDESMAGYMKAAVGVTPDRPILIDRFLNHALECEADAISDGANAFVPAVMEHIELAGVHSGDSACIIPSVHISPENVRIIKEYTKKIAEEMHVKGLMNMQYAIENGKVYVLEANPRASRTVPLVSKVCNIRMVPLATDIVTSELTGNPSPVPGLRDQEIPYYGVKEAAFPFNMFQEVDPVLGPEMRSTGEVLGLSRSYGEAFYKSQEAIQSKLPLEGTVLISVNRKDKAEVAEVARSFAENGFQIIATGTTYEIIREAGIPAERVKKLYEGRPNILDLITNGKIQLIINSPVGKESVHDDSYLRKAAVKSRIPYITTIAAAKATAEGIHYVKTHTQGELKSLQEWHGEIREKA</sequence>
<dbReference type="GO" id="GO:0044205">
    <property type="term" value="P:'de novo' UMP biosynthetic process"/>
    <property type="evidence" value="ECO:0007669"/>
    <property type="project" value="UniProtKB-UniPathway"/>
</dbReference>
<evidence type="ECO:0000259" key="16">
    <source>
        <dbReference type="PROSITE" id="PS50975"/>
    </source>
</evidence>
<dbReference type="GO" id="GO:0004087">
    <property type="term" value="F:carbamoyl-phosphate synthase (ammonia) activity"/>
    <property type="evidence" value="ECO:0007669"/>
    <property type="project" value="UniProtKB-EC"/>
</dbReference>
<feature type="domain" description="ATP-grasp" evidence="16">
    <location>
        <begin position="133"/>
        <end position="327"/>
    </location>
</feature>
<protein>
    <submittedName>
        <fullName evidence="18">Carbamoyl-phosphate synthase large subunit</fullName>
        <ecNumber evidence="18">6.3.5.5</ecNumber>
    </submittedName>
</protein>
<dbReference type="FunFam" id="3.30.470.20:FF:000026">
    <property type="entry name" value="Carbamoyl-phosphate synthase large chain"/>
    <property type="match status" value="2"/>
</dbReference>
<dbReference type="NCBIfam" id="NF009455">
    <property type="entry name" value="PRK12815.1"/>
    <property type="match status" value="1"/>
</dbReference>
<evidence type="ECO:0000256" key="11">
    <source>
        <dbReference type="ARBA" id="ARBA00022975"/>
    </source>
</evidence>
<dbReference type="InterPro" id="IPR058047">
    <property type="entry name" value="CPSase_preATP-grasp"/>
</dbReference>
<evidence type="ECO:0000256" key="4">
    <source>
        <dbReference type="ARBA" id="ARBA00022598"/>
    </source>
</evidence>
<proteinExistence type="inferred from homology"/>
<evidence type="ECO:0000256" key="13">
    <source>
        <dbReference type="ARBA" id="ARBA00047359"/>
    </source>
</evidence>
<evidence type="ECO:0000256" key="7">
    <source>
        <dbReference type="ARBA" id="ARBA00022737"/>
    </source>
</evidence>
<dbReference type="InterPro" id="IPR005479">
    <property type="entry name" value="CPAse_ATP-bd"/>
</dbReference>
<keyword evidence="7" id="KW-0677">Repeat</keyword>
<keyword evidence="4 18" id="KW-0436">Ligase</keyword>
<evidence type="ECO:0000313" key="19">
    <source>
        <dbReference type="Proteomes" id="UP000515860"/>
    </source>
</evidence>
<name>A0A7G9GGW1_9FIRM</name>
<comment type="pathway">
    <text evidence="1">Amino-acid biosynthesis; L-arginine biosynthesis; carbamoyl phosphate from bicarbonate: step 1/1.</text>
</comment>
<dbReference type="FunFam" id="3.30.1490.20:FF:000001">
    <property type="entry name" value="Carbamoyl-phosphate synthase large chain"/>
    <property type="match status" value="1"/>
</dbReference>
<dbReference type="InterPro" id="IPR005480">
    <property type="entry name" value="CPSase_lsu_oligo"/>
</dbReference>
<evidence type="ECO:0000259" key="17">
    <source>
        <dbReference type="PROSITE" id="PS51855"/>
    </source>
</evidence>
<keyword evidence="11" id="KW-0665">Pyrimidine biosynthesis</keyword>
<dbReference type="GO" id="GO:0004088">
    <property type="term" value="F:carbamoyl-phosphate synthase (glutamine-hydrolyzing) activity"/>
    <property type="evidence" value="ECO:0007669"/>
    <property type="project" value="UniProtKB-EC"/>
</dbReference>
<evidence type="ECO:0000256" key="8">
    <source>
        <dbReference type="ARBA" id="ARBA00022741"/>
    </source>
</evidence>
<dbReference type="Gene3D" id="3.40.50.1380">
    <property type="entry name" value="Methylglyoxal synthase-like domain"/>
    <property type="match status" value="1"/>
</dbReference>
<organism evidence="18 19">
    <name type="scientific">Wansuia hejianensis</name>
    <dbReference type="NCBI Taxonomy" id="2763667"/>
    <lineage>
        <taxon>Bacteria</taxon>
        <taxon>Bacillati</taxon>
        <taxon>Bacillota</taxon>
        <taxon>Clostridia</taxon>
        <taxon>Lachnospirales</taxon>
        <taxon>Lachnospiraceae</taxon>
        <taxon>Wansuia</taxon>
    </lineage>
</organism>
<dbReference type="EC" id="6.3.5.5" evidence="18"/>
<dbReference type="InterPro" id="IPR011761">
    <property type="entry name" value="ATP-grasp"/>
</dbReference>
<keyword evidence="5" id="KW-0028">Amino-acid biosynthesis</keyword>
<dbReference type="PROSITE" id="PS00866">
    <property type="entry name" value="CPSASE_1"/>
    <property type="match status" value="2"/>
</dbReference>
<dbReference type="EMBL" id="CP060635">
    <property type="protein sequence ID" value="QNM10043.1"/>
    <property type="molecule type" value="Genomic_DNA"/>
</dbReference>
<dbReference type="KEGG" id="whj:H9Q79_07165"/>
<dbReference type="PROSITE" id="PS00867">
    <property type="entry name" value="CPSASE_2"/>
    <property type="match status" value="2"/>
</dbReference>
<dbReference type="PROSITE" id="PS51257">
    <property type="entry name" value="PROKAR_LIPOPROTEIN"/>
    <property type="match status" value="1"/>
</dbReference>
<dbReference type="InterPro" id="IPR005483">
    <property type="entry name" value="CPSase_dom"/>
</dbReference>
<dbReference type="SUPFAM" id="SSF48108">
    <property type="entry name" value="Carbamoyl phosphate synthetase, large subunit connection domain"/>
    <property type="match status" value="1"/>
</dbReference>
<dbReference type="InterPro" id="IPR036897">
    <property type="entry name" value="CarbamoylP_synth_lsu_oligo_sf"/>
</dbReference>
<dbReference type="Pfam" id="PF02786">
    <property type="entry name" value="CPSase_L_D2"/>
    <property type="match status" value="2"/>
</dbReference>
<dbReference type="SUPFAM" id="SSF52440">
    <property type="entry name" value="PreATP-grasp domain"/>
    <property type="match status" value="2"/>
</dbReference>
<dbReference type="CDD" id="cd01424">
    <property type="entry name" value="MGS_CPS_II"/>
    <property type="match status" value="1"/>
</dbReference>